<gene>
    <name evidence="2" type="ORF">Mic7113_0958</name>
</gene>
<dbReference type="CDD" id="cd06260">
    <property type="entry name" value="DUF820-like"/>
    <property type="match status" value="1"/>
</dbReference>
<dbReference type="SUPFAM" id="SSF52980">
    <property type="entry name" value="Restriction endonuclease-like"/>
    <property type="match status" value="1"/>
</dbReference>
<proteinExistence type="predicted"/>
<protein>
    <recommendedName>
        <fullName evidence="1">Putative restriction endonuclease domain-containing protein</fullName>
    </recommendedName>
</protein>
<dbReference type="OrthoDB" id="428427at2"/>
<dbReference type="EMBL" id="CP003630">
    <property type="protein sequence ID" value="AFZ16856.1"/>
    <property type="molecule type" value="Genomic_DNA"/>
</dbReference>
<dbReference type="InterPro" id="IPR008538">
    <property type="entry name" value="Uma2"/>
</dbReference>
<organism evidence="2 3">
    <name type="scientific">Allocoleopsis franciscana PCC 7113</name>
    <dbReference type="NCBI Taxonomy" id="1173027"/>
    <lineage>
        <taxon>Bacteria</taxon>
        <taxon>Bacillati</taxon>
        <taxon>Cyanobacteriota</taxon>
        <taxon>Cyanophyceae</taxon>
        <taxon>Coleofasciculales</taxon>
        <taxon>Coleofasciculaceae</taxon>
        <taxon>Allocoleopsis</taxon>
        <taxon>Allocoleopsis franciscana</taxon>
    </lineage>
</organism>
<dbReference type="Pfam" id="PF05685">
    <property type="entry name" value="Uma2"/>
    <property type="match status" value="1"/>
</dbReference>
<accession>K9WAL3</accession>
<dbReference type="PANTHER" id="PTHR34107">
    <property type="entry name" value="SLL0198 PROTEIN-RELATED"/>
    <property type="match status" value="1"/>
</dbReference>
<dbReference type="KEGG" id="mic:Mic7113_0958"/>
<dbReference type="InterPro" id="IPR012296">
    <property type="entry name" value="Nuclease_put_TT1808"/>
</dbReference>
<dbReference type="HOGENOM" id="CLU_076312_5_1_3"/>
<dbReference type="RefSeq" id="WP_015181016.1">
    <property type="nucleotide sequence ID" value="NC_019738.1"/>
</dbReference>
<reference evidence="2 3" key="1">
    <citation type="submission" date="2012-06" db="EMBL/GenBank/DDBJ databases">
        <title>Finished chromosome of genome of Microcoleus sp. PCC 7113.</title>
        <authorList>
            <consortium name="US DOE Joint Genome Institute"/>
            <person name="Gugger M."/>
            <person name="Coursin T."/>
            <person name="Rippka R."/>
            <person name="Tandeau De Marsac N."/>
            <person name="Huntemann M."/>
            <person name="Wei C.-L."/>
            <person name="Han J."/>
            <person name="Detter J.C."/>
            <person name="Han C."/>
            <person name="Tapia R."/>
            <person name="Chen A."/>
            <person name="Kyrpides N."/>
            <person name="Mavromatis K."/>
            <person name="Markowitz V."/>
            <person name="Szeto E."/>
            <person name="Ivanova N."/>
            <person name="Pagani I."/>
            <person name="Pati A."/>
            <person name="Goodwin L."/>
            <person name="Nordberg H.P."/>
            <person name="Cantor M.N."/>
            <person name="Hua S.X."/>
            <person name="Woyke T."/>
            <person name="Kerfeld C.A."/>
        </authorList>
    </citation>
    <scope>NUCLEOTIDE SEQUENCE [LARGE SCALE GENOMIC DNA]</scope>
    <source>
        <strain evidence="2 3">PCC 7113</strain>
    </source>
</reference>
<keyword evidence="3" id="KW-1185">Reference proteome</keyword>
<feature type="domain" description="Putative restriction endonuclease" evidence="1">
    <location>
        <begin position="15"/>
        <end position="184"/>
    </location>
</feature>
<sequence length="193" mass="21604">MTQAQSATRLLTATDYLHYNDGTDDRYELVNGILTEMPPESNLNARIAVFLFTQFLKLLPFTRLCHKDAELQVTSIKASFRIPDLMVLSEAGEAALAGSSRNTITLEMPAPVLVIEVVSPDDPARDYRFKRSEYAVRGVPEYWIVDPTQKQVLILTLVEGFYDEAIFKGDQPLASSIFPALTLTPAQIFFETP</sequence>
<dbReference type="Gene3D" id="3.90.1570.10">
    <property type="entry name" value="tt1808, chain A"/>
    <property type="match status" value="1"/>
</dbReference>
<dbReference type="PANTHER" id="PTHR34107:SF2">
    <property type="entry name" value="SLL0888 PROTEIN"/>
    <property type="match status" value="1"/>
</dbReference>
<evidence type="ECO:0000259" key="1">
    <source>
        <dbReference type="Pfam" id="PF05685"/>
    </source>
</evidence>
<dbReference type="eggNOG" id="COG4636">
    <property type="taxonomic scope" value="Bacteria"/>
</dbReference>
<dbReference type="AlphaFoldDB" id="K9WAL3"/>
<evidence type="ECO:0000313" key="3">
    <source>
        <dbReference type="Proteomes" id="UP000010471"/>
    </source>
</evidence>
<dbReference type="InterPro" id="IPR011335">
    <property type="entry name" value="Restrct_endonuc-II-like"/>
</dbReference>
<evidence type="ECO:0000313" key="2">
    <source>
        <dbReference type="EMBL" id="AFZ16856.1"/>
    </source>
</evidence>
<dbReference type="STRING" id="1173027.Mic7113_0958"/>
<dbReference type="Proteomes" id="UP000010471">
    <property type="component" value="Chromosome"/>
</dbReference>
<dbReference type="PATRIC" id="fig|1173027.3.peg.1056"/>
<name>K9WAL3_9CYAN</name>